<keyword evidence="13" id="KW-1185">Reference proteome</keyword>
<dbReference type="AlphaFoldDB" id="A0A3Q3NIK8"/>
<feature type="transmembrane region" description="Helical" evidence="9">
    <location>
        <begin position="339"/>
        <end position="362"/>
    </location>
</feature>
<protein>
    <submittedName>
        <fullName evidence="12">Nectin-2-like</fullName>
    </submittedName>
</protein>
<dbReference type="InterPro" id="IPR013783">
    <property type="entry name" value="Ig-like_fold"/>
</dbReference>
<dbReference type="GO" id="GO:0043025">
    <property type="term" value="C:neuronal cell body"/>
    <property type="evidence" value="ECO:0007669"/>
    <property type="project" value="TreeGrafter"/>
</dbReference>
<accession>A0A3Q3NIK8</accession>
<evidence type="ECO:0000256" key="10">
    <source>
        <dbReference type="SAM" id="SignalP"/>
    </source>
</evidence>
<sequence length="396" mass="43211">MCGLVLPLCLLLWIAETASRAQGQVTAPTRLTAEAGQSLMLGCNITTAAGESVRQIRWQNKDDKVLLAYKQGVPVHISHQDPNVQLTSHHNNASYITLKRVRPDDEGCYTCIFDVFPKGKQEGRTCVSVISKVHLEGNKTAISGKPANLSCWYSLPERVYQVLWKKTAEQGDTTTMASYTKHRHYNIEEQFKGRVSLSRTLNNTQLTIQSVRTEDEACYTCEFHTYPDGTRRAIACLSVYVLPKPEVSHVTSSPGVTEANCTAQSRPAADITWNFGGDNRTLGPPVLSSYDQGDGTTIVTSTVLFQSGLLSDLSVKCIVDHSGLKKPLSVPLNTNVGPAIVILLSVCGVAAVLLLCLCVCLCKCFICTDGEFTTLYNSSAKMTRPCLFSSGFPKGF</sequence>
<dbReference type="STRING" id="205130.ENSMAMP00000032689"/>
<keyword evidence="4 9" id="KW-1133">Transmembrane helix</keyword>
<dbReference type="PANTHER" id="PTHR46841">
    <property type="entry name" value="OX-2 MEMBRANE GLYCOPROTEIN"/>
    <property type="match status" value="1"/>
</dbReference>
<dbReference type="InterPro" id="IPR036179">
    <property type="entry name" value="Ig-like_dom_sf"/>
</dbReference>
<evidence type="ECO:0000256" key="7">
    <source>
        <dbReference type="ARBA" id="ARBA00023180"/>
    </source>
</evidence>
<dbReference type="Ensembl" id="ENSMAMT00000033538.2">
    <property type="protein sequence ID" value="ENSMAMP00000032689.1"/>
    <property type="gene ID" value="ENSMAMG00000021995.2"/>
</dbReference>
<comment type="subcellular location">
    <subcellularLocation>
        <location evidence="1">Membrane</location>
        <topology evidence="1">Single-pass membrane protein</topology>
    </subcellularLocation>
</comment>
<evidence type="ECO:0000259" key="11">
    <source>
        <dbReference type="PROSITE" id="PS50835"/>
    </source>
</evidence>
<keyword evidence="6" id="KW-1015">Disulfide bond</keyword>
<evidence type="ECO:0000256" key="3">
    <source>
        <dbReference type="ARBA" id="ARBA00022729"/>
    </source>
</evidence>
<keyword evidence="7" id="KW-0325">Glycoprotein</keyword>
<dbReference type="GO" id="GO:0009986">
    <property type="term" value="C:cell surface"/>
    <property type="evidence" value="ECO:0007669"/>
    <property type="project" value="TreeGrafter"/>
</dbReference>
<evidence type="ECO:0000256" key="9">
    <source>
        <dbReference type="SAM" id="Phobius"/>
    </source>
</evidence>
<evidence type="ECO:0000313" key="12">
    <source>
        <dbReference type="Ensembl" id="ENSMAMP00000032689.1"/>
    </source>
</evidence>
<dbReference type="SMART" id="SM00409">
    <property type="entry name" value="IG"/>
    <property type="match status" value="2"/>
</dbReference>
<evidence type="ECO:0000256" key="1">
    <source>
        <dbReference type="ARBA" id="ARBA00004167"/>
    </source>
</evidence>
<feature type="chain" id="PRO_5018678638" evidence="10">
    <location>
        <begin position="24"/>
        <end position="396"/>
    </location>
</feature>
<dbReference type="SUPFAM" id="SSF48726">
    <property type="entry name" value="Immunoglobulin"/>
    <property type="match status" value="3"/>
</dbReference>
<dbReference type="InterPro" id="IPR003599">
    <property type="entry name" value="Ig_sub"/>
</dbReference>
<dbReference type="GeneTree" id="ENSGT00940000164706"/>
<dbReference type="PANTHER" id="PTHR46841:SF4">
    <property type="entry name" value="SC:D189"/>
    <property type="match status" value="1"/>
</dbReference>
<dbReference type="GO" id="GO:0016020">
    <property type="term" value="C:membrane"/>
    <property type="evidence" value="ECO:0007669"/>
    <property type="project" value="UniProtKB-SubCell"/>
</dbReference>
<dbReference type="InterPro" id="IPR013106">
    <property type="entry name" value="Ig_V-set"/>
</dbReference>
<organism evidence="12 13">
    <name type="scientific">Mastacembelus armatus</name>
    <name type="common">zig-zag eel</name>
    <dbReference type="NCBI Taxonomy" id="205130"/>
    <lineage>
        <taxon>Eukaryota</taxon>
        <taxon>Metazoa</taxon>
        <taxon>Chordata</taxon>
        <taxon>Craniata</taxon>
        <taxon>Vertebrata</taxon>
        <taxon>Euteleostomi</taxon>
        <taxon>Actinopterygii</taxon>
        <taxon>Neopterygii</taxon>
        <taxon>Teleostei</taxon>
        <taxon>Neoteleostei</taxon>
        <taxon>Acanthomorphata</taxon>
        <taxon>Anabantaria</taxon>
        <taxon>Synbranchiformes</taxon>
        <taxon>Mastacembelidae</taxon>
        <taxon>Mastacembelus</taxon>
    </lineage>
</organism>
<dbReference type="GO" id="GO:0030424">
    <property type="term" value="C:axon"/>
    <property type="evidence" value="ECO:0007669"/>
    <property type="project" value="TreeGrafter"/>
</dbReference>
<dbReference type="InterPro" id="IPR047164">
    <property type="entry name" value="OX2G-like"/>
</dbReference>
<dbReference type="GO" id="GO:0034113">
    <property type="term" value="P:heterotypic cell-cell adhesion"/>
    <property type="evidence" value="ECO:0007669"/>
    <property type="project" value="TreeGrafter"/>
</dbReference>
<proteinExistence type="predicted"/>
<dbReference type="Gene3D" id="2.60.40.10">
    <property type="entry name" value="Immunoglobulins"/>
    <property type="match status" value="3"/>
</dbReference>
<evidence type="ECO:0000256" key="4">
    <source>
        <dbReference type="ARBA" id="ARBA00022989"/>
    </source>
</evidence>
<evidence type="ECO:0000256" key="5">
    <source>
        <dbReference type="ARBA" id="ARBA00023136"/>
    </source>
</evidence>
<feature type="signal peptide" evidence="10">
    <location>
        <begin position="1"/>
        <end position="23"/>
    </location>
</feature>
<name>A0A3Q3NIK8_9TELE</name>
<evidence type="ECO:0000313" key="13">
    <source>
        <dbReference type="Proteomes" id="UP000261640"/>
    </source>
</evidence>
<dbReference type="InterPro" id="IPR007110">
    <property type="entry name" value="Ig-like_dom"/>
</dbReference>
<dbReference type="SMART" id="SM00406">
    <property type="entry name" value="IGv"/>
    <property type="match status" value="2"/>
</dbReference>
<keyword evidence="3 10" id="KW-0732">Signal</keyword>
<evidence type="ECO:0000256" key="2">
    <source>
        <dbReference type="ARBA" id="ARBA00022692"/>
    </source>
</evidence>
<evidence type="ECO:0000256" key="6">
    <source>
        <dbReference type="ARBA" id="ARBA00023157"/>
    </source>
</evidence>
<feature type="domain" description="Ig-like" evidence="11">
    <location>
        <begin position="7"/>
        <end position="111"/>
    </location>
</feature>
<dbReference type="GO" id="GO:0150079">
    <property type="term" value="P:negative regulation of neuroinflammatory response"/>
    <property type="evidence" value="ECO:0007669"/>
    <property type="project" value="TreeGrafter"/>
</dbReference>
<keyword evidence="5 9" id="KW-0472">Membrane</keyword>
<feature type="domain" description="Ig-like" evidence="11">
    <location>
        <begin position="245"/>
        <end position="329"/>
    </location>
</feature>
<dbReference type="PROSITE" id="PS50835">
    <property type="entry name" value="IG_LIKE"/>
    <property type="match status" value="3"/>
</dbReference>
<dbReference type="Proteomes" id="UP000261640">
    <property type="component" value="Unplaced"/>
</dbReference>
<reference evidence="12" key="1">
    <citation type="submission" date="2025-08" db="UniProtKB">
        <authorList>
            <consortium name="Ensembl"/>
        </authorList>
    </citation>
    <scope>IDENTIFICATION</scope>
</reference>
<dbReference type="InParanoid" id="A0A3Q3NIK8"/>
<dbReference type="Pfam" id="PF07686">
    <property type="entry name" value="V-set"/>
    <property type="match status" value="2"/>
</dbReference>
<keyword evidence="2 9" id="KW-0812">Transmembrane</keyword>
<keyword evidence="8" id="KW-0393">Immunoglobulin domain</keyword>
<evidence type="ECO:0000256" key="8">
    <source>
        <dbReference type="ARBA" id="ARBA00023319"/>
    </source>
</evidence>
<reference evidence="12" key="2">
    <citation type="submission" date="2025-09" db="UniProtKB">
        <authorList>
            <consortium name="Ensembl"/>
        </authorList>
    </citation>
    <scope>IDENTIFICATION</scope>
</reference>
<feature type="domain" description="Ig-like" evidence="11">
    <location>
        <begin position="117"/>
        <end position="238"/>
    </location>
</feature>
<dbReference type="GO" id="GO:0098632">
    <property type="term" value="F:cell-cell adhesion mediator activity"/>
    <property type="evidence" value="ECO:0007669"/>
    <property type="project" value="InterPro"/>
</dbReference>